<dbReference type="RefSeq" id="WP_176162805.1">
    <property type="nucleotide sequence ID" value="NZ_CP054929.1"/>
</dbReference>
<reference evidence="6 7" key="1">
    <citation type="submission" date="2020-06" db="EMBL/GenBank/DDBJ databases">
        <title>Genome mining for natural products.</title>
        <authorList>
            <person name="Zhang B."/>
            <person name="Shi J."/>
            <person name="Ge H."/>
        </authorList>
    </citation>
    <scope>NUCLEOTIDE SEQUENCE [LARGE SCALE GENOMIC DNA]</scope>
    <source>
        <strain evidence="6 7">NA00687</strain>
    </source>
</reference>
<dbReference type="Pfam" id="PF00440">
    <property type="entry name" value="TetR_N"/>
    <property type="match status" value="1"/>
</dbReference>
<dbReference type="SUPFAM" id="SSF46689">
    <property type="entry name" value="Homeodomain-like"/>
    <property type="match status" value="1"/>
</dbReference>
<feature type="domain" description="HTH tetR-type" evidence="5">
    <location>
        <begin position="18"/>
        <end position="78"/>
    </location>
</feature>
<organism evidence="6 7">
    <name type="scientific">Streptomyces buecherae</name>
    <dbReference type="NCBI Taxonomy" id="2763006"/>
    <lineage>
        <taxon>Bacteria</taxon>
        <taxon>Bacillati</taxon>
        <taxon>Actinomycetota</taxon>
        <taxon>Actinomycetes</taxon>
        <taxon>Kitasatosporales</taxon>
        <taxon>Streptomycetaceae</taxon>
        <taxon>Streptomyces</taxon>
    </lineage>
</organism>
<dbReference type="Gene3D" id="1.10.10.60">
    <property type="entry name" value="Homeodomain-like"/>
    <property type="match status" value="1"/>
</dbReference>
<dbReference type="EMBL" id="CP054929">
    <property type="protein sequence ID" value="QKW51080.1"/>
    <property type="molecule type" value="Genomic_DNA"/>
</dbReference>
<dbReference type="GO" id="GO:0003700">
    <property type="term" value="F:DNA-binding transcription factor activity"/>
    <property type="evidence" value="ECO:0007669"/>
    <property type="project" value="TreeGrafter"/>
</dbReference>
<evidence type="ECO:0000256" key="3">
    <source>
        <dbReference type="ARBA" id="ARBA00023163"/>
    </source>
</evidence>
<dbReference type="GO" id="GO:0000976">
    <property type="term" value="F:transcription cis-regulatory region binding"/>
    <property type="evidence" value="ECO:0007669"/>
    <property type="project" value="TreeGrafter"/>
</dbReference>
<sequence length="210" mass="22707">MSEEEPTPGSVRPGGRTARTRAAVLAATFDELGEGGYGELTMEKIAQRSGVHLATVYRRWGSVERIICELMIDKSADIALPDTGSLRADLLGLASGIGVFYAAPRNRRVMEAVVAAAVRQPYAAEMLRDFFRDRRREAAVLVRRAIERGEVPADTDTDAVIAALGAPFYYRLLISRGPIDQDLAETTAAAAYEAARAGVFRHPAADAGER</sequence>
<feature type="DNA-binding region" description="H-T-H motif" evidence="4">
    <location>
        <begin position="41"/>
        <end position="60"/>
    </location>
</feature>
<dbReference type="PROSITE" id="PS50977">
    <property type="entry name" value="HTH_TETR_2"/>
    <property type="match status" value="1"/>
</dbReference>
<keyword evidence="7" id="KW-1185">Reference proteome</keyword>
<dbReference type="Proteomes" id="UP000509303">
    <property type="component" value="Chromosome"/>
</dbReference>
<dbReference type="InterPro" id="IPR036271">
    <property type="entry name" value="Tet_transcr_reg_TetR-rel_C_sf"/>
</dbReference>
<dbReference type="InterPro" id="IPR011075">
    <property type="entry name" value="TetR_C"/>
</dbReference>
<dbReference type="InterPro" id="IPR050109">
    <property type="entry name" value="HTH-type_TetR-like_transc_reg"/>
</dbReference>
<evidence type="ECO:0000259" key="5">
    <source>
        <dbReference type="PROSITE" id="PS50977"/>
    </source>
</evidence>
<dbReference type="AlphaFoldDB" id="A0A7H8N9D4"/>
<keyword evidence="3" id="KW-0804">Transcription</keyword>
<dbReference type="InterPro" id="IPR009057">
    <property type="entry name" value="Homeodomain-like_sf"/>
</dbReference>
<dbReference type="Pfam" id="PF16859">
    <property type="entry name" value="TetR_C_11"/>
    <property type="match status" value="1"/>
</dbReference>
<keyword evidence="2 4" id="KW-0238">DNA-binding</keyword>
<dbReference type="InterPro" id="IPR001647">
    <property type="entry name" value="HTH_TetR"/>
</dbReference>
<evidence type="ECO:0000256" key="1">
    <source>
        <dbReference type="ARBA" id="ARBA00023015"/>
    </source>
</evidence>
<dbReference type="PANTHER" id="PTHR30055">
    <property type="entry name" value="HTH-TYPE TRANSCRIPTIONAL REGULATOR RUTR"/>
    <property type="match status" value="1"/>
</dbReference>
<accession>A0A7H8N9D4</accession>
<dbReference type="SUPFAM" id="SSF48498">
    <property type="entry name" value="Tetracyclin repressor-like, C-terminal domain"/>
    <property type="match status" value="1"/>
</dbReference>
<name>A0A7H8N9D4_9ACTN</name>
<gene>
    <name evidence="6" type="ORF">HUT08_17800</name>
</gene>
<evidence type="ECO:0000313" key="6">
    <source>
        <dbReference type="EMBL" id="QKW51080.1"/>
    </source>
</evidence>
<dbReference type="PANTHER" id="PTHR30055:SF148">
    <property type="entry name" value="TETR-FAMILY TRANSCRIPTIONAL REGULATOR"/>
    <property type="match status" value="1"/>
</dbReference>
<protein>
    <submittedName>
        <fullName evidence="6">TetR/AcrR family transcriptional regulator</fullName>
    </submittedName>
</protein>
<proteinExistence type="predicted"/>
<keyword evidence="1" id="KW-0805">Transcription regulation</keyword>
<dbReference type="Gene3D" id="1.10.357.10">
    <property type="entry name" value="Tetracycline Repressor, domain 2"/>
    <property type="match status" value="1"/>
</dbReference>
<evidence type="ECO:0000256" key="2">
    <source>
        <dbReference type="ARBA" id="ARBA00023125"/>
    </source>
</evidence>
<evidence type="ECO:0000256" key="4">
    <source>
        <dbReference type="PROSITE-ProRule" id="PRU00335"/>
    </source>
</evidence>
<evidence type="ECO:0000313" key="7">
    <source>
        <dbReference type="Proteomes" id="UP000509303"/>
    </source>
</evidence>